<dbReference type="EMBL" id="LC171329">
    <property type="protein sequence ID" value="BAW81591.1"/>
    <property type="molecule type" value="mRNA"/>
</dbReference>
<dbReference type="InterPro" id="IPR036955">
    <property type="entry name" value="AP2/ERF_dom_sf"/>
</dbReference>
<feature type="domain" description="AP2/ERF" evidence="10">
    <location>
        <begin position="195"/>
        <end position="252"/>
    </location>
</feature>
<dbReference type="GO" id="GO:0006952">
    <property type="term" value="P:defense response"/>
    <property type="evidence" value="ECO:0007669"/>
    <property type="project" value="UniProtKB-KW"/>
</dbReference>
<dbReference type="GO" id="GO:0000976">
    <property type="term" value="F:transcription cis-regulatory region binding"/>
    <property type="evidence" value="ECO:0007669"/>
    <property type="project" value="UniProtKB-ARBA"/>
</dbReference>
<keyword evidence="7" id="KW-0804">Transcription</keyword>
<evidence type="ECO:0000256" key="5">
    <source>
        <dbReference type="ARBA" id="ARBA00023125"/>
    </source>
</evidence>
<keyword evidence="5" id="KW-0238">DNA-binding</keyword>
<comment type="subcellular location">
    <subcellularLocation>
        <location evidence="1">Nucleus</location>
    </subcellularLocation>
</comment>
<dbReference type="GO" id="GO:0003700">
    <property type="term" value="F:DNA-binding transcription factor activity"/>
    <property type="evidence" value="ECO:0007669"/>
    <property type="project" value="InterPro"/>
</dbReference>
<dbReference type="PANTHER" id="PTHR31657:SF87">
    <property type="entry name" value="ETHYLENE-RESPONSIVE TRANSCRIPTION FACTOR RAP2-13"/>
    <property type="match status" value="1"/>
</dbReference>
<evidence type="ECO:0000256" key="6">
    <source>
        <dbReference type="ARBA" id="ARBA00023159"/>
    </source>
</evidence>
<dbReference type="Gene3D" id="3.30.730.10">
    <property type="entry name" value="AP2/ERF domain"/>
    <property type="match status" value="1"/>
</dbReference>
<evidence type="ECO:0000256" key="4">
    <source>
        <dbReference type="ARBA" id="ARBA00023015"/>
    </source>
</evidence>
<dbReference type="CDD" id="cd00018">
    <property type="entry name" value="AP2"/>
    <property type="match status" value="1"/>
</dbReference>
<evidence type="ECO:0000256" key="1">
    <source>
        <dbReference type="ARBA" id="ARBA00004123"/>
    </source>
</evidence>
<dbReference type="AlphaFoldDB" id="A0A1Q2SQG9"/>
<evidence type="ECO:0000259" key="10">
    <source>
        <dbReference type="PROSITE" id="PS51032"/>
    </source>
</evidence>
<comment type="similarity">
    <text evidence="9">Belongs to the AP2/ERF transcription factor family. ERF subfamily.</text>
</comment>
<evidence type="ECO:0000256" key="8">
    <source>
        <dbReference type="ARBA" id="ARBA00023242"/>
    </source>
</evidence>
<dbReference type="PROSITE" id="PS51032">
    <property type="entry name" value="AP2_ERF"/>
    <property type="match status" value="1"/>
</dbReference>
<name>A0A1Q2SQG9_9GENT</name>
<keyword evidence="2" id="KW-0936">Ethylene signaling pathway</keyword>
<sequence>MNYICKAAAMEDDASCLSKEDYNGGTSGQEDPNMICKRKWKKPFVDKRMEVMERLNSSTVHQSINMLDRPFKKIRSPQHTNPRELIRCTSFPSSRFVFPFAIDEPLEIRTTQFPVLSDDHPFSKPPENHKMISFGAENDPERRLNHVEHKLNILNSSPRGKPGTTMMVEELGFVISHEDVGAPHPHDTVFSTPKLYRGVRQRHWGKWVAEIRLPRNRTRLWLGTFDTAEEAALAYDKEAFRLRGENAKLNFPHLFLSPKIGEMEAVLADHQVSSSSSSSCITSVPTNYDIPHPYLQMHNQYCPKLHDSEPCHGHGIAPSSSKQGLFDPTSLNTTPSPYNYVQTIPVPSSPVWDNVTISDLLCSNNLMDT</sequence>
<dbReference type="FunFam" id="3.30.730.10:FF:000001">
    <property type="entry name" value="Ethylene-responsive transcription factor 2"/>
    <property type="match status" value="1"/>
</dbReference>
<dbReference type="PRINTS" id="PR00367">
    <property type="entry name" value="ETHRSPELEMNT"/>
</dbReference>
<dbReference type="SUPFAM" id="SSF54171">
    <property type="entry name" value="DNA-binding domain"/>
    <property type="match status" value="1"/>
</dbReference>
<evidence type="ECO:0000313" key="11">
    <source>
        <dbReference type="EMBL" id="BAW81591.1"/>
    </source>
</evidence>
<evidence type="ECO:0000256" key="9">
    <source>
        <dbReference type="ARBA" id="ARBA00024343"/>
    </source>
</evidence>
<dbReference type="InterPro" id="IPR001471">
    <property type="entry name" value="AP2/ERF_dom"/>
</dbReference>
<keyword evidence="8" id="KW-0539">Nucleus</keyword>
<keyword evidence="6" id="KW-0010">Activator</keyword>
<proteinExistence type="evidence at transcript level"/>
<dbReference type="GO" id="GO:0009873">
    <property type="term" value="P:ethylene-activated signaling pathway"/>
    <property type="evidence" value="ECO:0007669"/>
    <property type="project" value="UniProtKB-KW"/>
</dbReference>
<gene>
    <name evidence="11" type="primary">erf3</name>
</gene>
<dbReference type="PANTHER" id="PTHR31657">
    <property type="entry name" value="ETHYLENE-RESPONSIVE TRANSCRIPTION FACTOR ERF061"/>
    <property type="match status" value="1"/>
</dbReference>
<reference evidence="11" key="1">
    <citation type="journal article" date="2016" name="Front. Plant Sci.">
        <title>Function of AP2/ERF Transcription Factors Involved in the Regulation of Specialized Metabolism in Ophiorrhiza pumila Revealed by Transcriptomics and Metabolomics.</title>
        <authorList>
            <person name="Udomsom N."/>
            <person name="Rai A."/>
            <person name="Suzuki H."/>
            <person name="Okuyama J."/>
            <person name="Imai R."/>
            <person name="Mori T."/>
            <person name="Nakabayashi R."/>
            <person name="Saito K."/>
            <person name="Yamazaki M."/>
        </authorList>
    </citation>
    <scope>NUCLEOTIDE SEQUENCE</scope>
    <source>
        <strain evidence="11">OP30</strain>
    </source>
</reference>
<dbReference type="GO" id="GO:0005634">
    <property type="term" value="C:nucleus"/>
    <property type="evidence" value="ECO:0007669"/>
    <property type="project" value="UniProtKB-SubCell"/>
</dbReference>
<accession>A0A1Q2SQG9</accession>
<evidence type="ECO:0000256" key="7">
    <source>
        <dbReference type="ARBA" id="ARBA00023163"/>
    </source>
</evidence>
<protein>
    <submittedName>
        <fullName evidence="11">Ethylene response factor 3</fullName>
    </submittedName>
</protein>
<evidence type="ECO:0000256" key="2">
    <source>
        <dbReference type="ARBA" id="ARBA00022745"/>
    </source>
</evidence>
<dbReference type="InterPro" id="IPR051758">
    <property type="entry name" value="ERF/AP2-like"/>
</dbReference>
<organism evidence="11">
    <name type="scientific">Ophiorrhiza pumila</name>
    <dbReference type="NCBI Taxonomy" id="157934"/>
    <lineage>
        <taxon>Eukaryota</taxon>
        <taxon>Viridiplantae</taxon>
        <taxon>Streptophyta</taxon>
        <taxon>Embryophyta</taxon>
        <taxon>Tracheophyta</taxon>
        <taxon>Spermatophyta</taxon>
        <taxon>Magnoliopsida</taxon>
        <taxon>eudicotyledons</taxon>
        <taxon>Gunneridae</taxon>
        <taxon>Pentapetalae</taxon>
        <taxon>asterids</taxon>
        <taxon>lamiids</taxon>
        <taxon>Gentianales</taxon>
        <taxon>Rubiaceae</taxon>
        <taxon>Rubioideae</taxon>
        <taxon>Ophiorrhizeae</taxon>
        <taxon>Ophiorrhiza</taxon>
    </lineage>
</organism>
<keyword evidence="3" id="KW-0611">Plant defense</keyword>
<dbReference type="SMART" id="SM00380">
    <property type="entry name" value="AP2"/>
    <property type="match status" value="1"/>
</dbReference>
<evidence type="ECO:0000256" key="3">
    <source>
        <dbReference type="ARBA" id="ARBA00022821"/>
    </source>
</evidence>
<keyword evidence="4" id="KW-0805">Transcription regulation</keyword>
<dbReference type="InterPro" id="IPR016177">
    <property type="entry name" value="DNA-bd_dom_sf"/>
</dbReference>
<dbReference type="Pfam" id="PF00847">
    <property type="entry name" value="AP2"/>
    <property type="match status" value="1"/>
</dbReference>